<accession>A0A3B1APF6</accession>
<feature type="transmembrane region" description="Helical" evidence="1">
    <location>
        <begin position="101"/>
        <end position="129"/>
    </location>
</feature>
<feature type="transmembrane region" description="Helical" evidence="1">
    <location>
        <begin position="230"/>
        <end position="251"/>
    </location>
</feature>
<dbReference type="AlphaFoldDB" id="A0A3B1APF6"/>
<protein>
    <submittedName>
        <fullName evidence="2">Uncharacterized protein</fullName>
    </submittedName>
</protein>
<keyword evidence="1" id="KW-1133">Transmembrane helix</keyword>
<feature type="transmembrane region" description="Helical" evidence="1">
    <location>
        <begin position="159"/>
        <end position="179"/>
    </location>
</feature>
<organism evidence="2">
    <name type="scientific">hydrothermal vent metagenome</name>
    <dbReference type="NCBI Taxonomy" id="652676"/>
    <lineage>
        <taxon>unclassified sequences</taxon>
        <taxon>metagenomes</taxon>
        <taxon>ecological metagenomes</taxon>
    </lineage>
</organism>
<keyword evidence="1" id="KW-0472">Membrane</keyword>
<gene>
    <name evidence="2" type="ORF">MNBD_GAMMA22-171</name>
</gene>
<feature type="transmembrane region" description="Helical" evidence="1">
    <location>
        <begin position="12"/>
        <end position="37"/>
    </location>
</feature>
<evidence type="ECO:0000256" key="1">
    <source>
        <dbReference type="SAM" id="Phobius"/>
    </source>
</evidence>
<evidence type="ECO:0000313" key="2">
    <source>
        <dbReference type="EMBL" id="VAX01843.1"/>
    </source>
</evidence>
<reference evidence="2" key="1">
    <citation type="submission" date="2018-06" db="EMBL/GenBank/DDBJ databases">
        <authorList>
            <person name="Zhirakovskaya E."/>
        </authorList>
    </citation>
    <scope>NUCLEOTIDE SEQUENCE</scope>
</reference>
<name>A0A3B1APF6_9ZZZZ</name>
<dbReference type="EMBL" id="UOFS01000050">
    <property type="protein sequence ID" value="VAX01843.1"/>
    <property type="molecule type" value="Genomic_DNA"/>
</dbReference>
<feature type="transmembrane region" description="Helical" evidence="1">
    <location>
        <begin position="58"/>
        <end position="81"/>
    </location>
</feature>
<proteinExistence type="predicted"/>
<sequence length="257" mass="29759">MYKTLMNAIWDSIGLFLSHFVMLAAITLPFIIFLEVFEVYFIESYLMTPFMFNDLSPLLVAHLTIKPFYSIAVIFYIASVIEQPAITITQSWLYGIRYWPVYFVVSLIMNTLIGTGLLFYAIPGIFLFIRFSFTEFHLLLDKQSPFAAIKSSFVNTRKYFLQLSGGFIIIAVIVFYSHAMVNTIFEIQAPEFNFDLLTGILEKDSPVKTQSLSQENLLIKFPPFSLLRSIISIFYNFVIVIFTIFAFRIYCLTKQKN</sequence>
<keyword evidence="1" id="KW-0812">Transmembrane</keyword>